<accession>A0A0B1RX04</accession>
<dbReference type="OrthoDB" id="7444419at2759"/>
<protein>
    <submittedName>
        <fullName evidence="2">Uncharacterized protein</fullName>
    </submittedName>
</protein>
<dbReference type="AlphaFoldDB" id="A0A0B1RX04"/>
<feature type="region of interest" description="Disordered" evidence="1">
    <location>
        <begin position="1"/>
        <end position="22"/>
    </location>
</feature>
<organism evidence="2 3">
    <name type="scientific">Oesophagostomum dentatum</name>
    <name type="common">Nodular worm</name>
    <dbReference type="NCBI Taxonomy" id="61180"/>
    <lineage>
        <taxon>Eukaryota</taxon>
        <taxon>Metazoa</taxon>
        <taxon>Ecdysozoa</taxon>
        <taxon>Nematoda</taxon>
        <taxon>Chromadorea</taxon>
        <taxon>Rhabditida</taxon>
        <taxon>Rhabditina</taxon>
        <taxon>Rhabditomorpha</taxon>
        <taxon>Strongyloidea</taxon>
        <taxon>Strongylidae</taxon>
        <taxon>Oesophagostomum</taxon>
    </lineage>
</organism>
<name>A0A0B1RX04_OESDE</name>
<dbReference type="Proteomes" id="UP000053660">
    <property type="component" value="Unassembled WGS sequence"/>
</dbReference>
<dbReference type="InterPro" id="IPR005312">
    <property type="entry name" value="DUF1759"/>
</dbReference>
<evidence type="ECO:0000256" key="1">
    <source>
        <dbReference type="SAM" id="MobiDB-lite"/>
    </source>
</evidence>
<keyword evidence="3" id="KW-1185">Reference proteome</keyword>
<dbReference type="EMBL" id="KN611009">
    <property type="protein sequence ID" value="KHJ77189.1"/>
    <property type="molecule type" value="Genomic_DNA"/>
</dbReference>
<dbReference type="Pfam" id="PF03564">
    <property type="entry name" value="DUF1759"/>
    <property type="match status" value="1"/>
</dbReference>
<evidence type="ECO:0000313" key="2">
    <source>
        <dbReference type="EMBL" id="KHJ77189.1"/>
    </source>
</evidence>
<sequence>MLDSMGVPSSPTPTASFDPYPPVTASDHPSFIGMEDQEQSHAAIVSLSPADPAQRSTAYLVAVGQSYQLPSFSLPKFWGEVEAFPAFWSVFSVAVHNNITLPAPVKLLYLKTCLRGKALDLITSYPIAASYPHAVRAILAVYGCPDVLRSRLLEKLAQMPASTESIPAQFTTLSALRGLWSQLQHLNEDSGSISTLNIIQSKFSPRTRQKVDELKKAITYTLTVEVLLDVVEIALEQQSLRSTEGA</sequence>
<proteinExistence type="predicted"/>
<gene>
    <name evidence="2" type="ORF">OESDEN_23191</name>
</gene>
<evidence type="ECO:0000313" key="3">
    <source>
        <dbReference type="Proteomes" id="UP000053660"/>
    </source>
</evidence>
<reference evidence="2 3" key="1">
    <citation type="submission" date="2014-03" db="EMBL/GenBank/DDBJ databases">
        <title>Draft genome of the hookworm Oesophagostomum dentatum.</title>
        <authorList>
            <person name="Mitreva M."/>
        </authorList>
    </citation>
    <scope>NUCLEOTIDE SEQUENCE [LARGE SCALE GENOMIC DNA]</scope>
    <source>
        <strain evidence="2 3">OD-Hann</strain>
    </source>
</reference>
<feature type="non-terminal residue" evidence="2">
    <location>
        <position position="246"/>
    </location>
</feature>